<evidence type="ECO:0000256" key="1">
    <source>
        <dbReference type="ARBA" id="ARBA00022670"/>
    </source>
</evidence>
<keyword evidence="1" id="KW-0645">Protease</keyword>
<name>T1AGW1_9ZZZZ</name>
<dbReference type="Gene3D" id="3.40.630.10">
    <property type="entry name" value="Zn peptidases"/>
    <property type="match status" value="1"/>
</dbReference>
<keyword evidence="3" id="KW-0378">Hydrolase</keyword>
<dbReference type="InterPro" id="IPR051458">
    <property type="entry name" value="Cyt/Met_Dipeptidase"/>
</dbReference>
<sequence length="190" mass="20067">MAQLLLERLEDPRDGTLRPAALAVNVPADRLAQIRTAAGALGGAVAGKLPWLHGVRALSDDPVELLINSTWKATLSVTGADGLPPTVSAGNVLLPALTLKLSLRLPPTCDPRRAAHAIKDLLERDPPYGAQVRFEPGTPTAGWNAPSFAPWLANSIDSASRRIYGRGAVHVGCGGSIPFMAMLGERFPRT</sequence>
<dbReference type="GO" id="GO:0006508">
    <property type="term" value="P:proteolysis"/>
    <property type="evidence" value="ECO:0007669"/>
    <property type="project" value="UniProtKB-KW"/>
</dbReference>
<gene>
    <name evidence="4" type="ORF">B2A_10796</name>
</gene>
<dbReference type="Gene3D" id="3.30.70.360">
    <property type="match status" value="1"/>
</dbReference>
<dbReference type="GO" id="GO:0046872">
    <property type="term" value="F:metal ion binding"/>
    <property type="evidence" value="ECO:0007669"/>
    <property type="project" value="UniProtKB-KW"/>
</dbReference>
<dbReference type="AlphaFoldDB" id="T1AGW1"/>
<reference evidence="4" key="1">
    <citation type="submission" date="2013-08" db="EMBL/GenBank/DDBJ databases">
        <authorList>
            <person name="Mendez C."/>
            <person name="Richter M."/>
            <person name="Ferrer M."/>
            <person name="Sanchez J."/>
        </authorList>
    </citation>
    <scope>NUCLEOTIDE SEQUENCE</scope>
</reference>
<proteinExistence type="predicted"/>
<dbReference type="PANTHER" id="PTHR43270:SF4">
    <property type="entry name" value="CARNOSINE DIPEPTIDASE 2, ISOFORM A"/>
    <property type="match status" value="1"/>
</dbReference>
<organism evidence="4">
    <name type="scientific">mine drainage metagenome</name>
    <dbReference type="NCBI Taxonomy" id="410659"/>
    <lineage>
        <taxon>unclassified sequences</taxon>
        <taxon>metagenomes</taxon>
        <taxon>ecological metagenomes</taxon>
    </lineage>
</organism>
<feature type="non-terminal residue" evidence="4">
    <location>
        <position position="190"/>
    </location>
</feature>
<evidence type="ECO:0000313" key="4">
    <source>
        <dbReference type="EMBL" id="EQD41140.1"/>
    </source>
</evidence>
<evidence type="ECO:0000256" key="2">
    <source>
        <dbReference type="ARBA" id="ARBA00022723"/>
    </source>
</evidence>
<protein>
    <submittedName>
        <fullName evidence="4">Succinyl-diaminopimelate desuccinylase</fullName>
    </submittedName>
</protein>
<reference evidence="4" key="2">
    <citation type="journal article" date="2014" name="ISME J.">
        <title>Microbial stratification in low pH oxic and suboxic macroscopic growths along an acid mine drainage.</title>
        <authorList>
            <person name="Mendez-Garcia C."/>
            <person name="Mesa V."/>
            <person name="Sprenger R.R."/>
            <person name="Richter M."/>
            <person name="Diez M.S."/>
            <person name="Solano J."/>
            <person name="Bargiela R."/>
            <person name="Golyshina O.V."/>
            <person name="Manteca A."/>
            <person name="Ramos J.L."/>
            <person name="Gallego J.R."/>
            <person name="Llorente I."/>
            <person name="Martins Dos Santos V.A."/>
            <person name="Jensen O.N."/>
            <person name="Pelaez A.I."/>
            <person name="Sanchez J."/>
            <person name="Ferrer M."/>
        </authorList>
    </citation>
    <scope>NUCLEOTIDE SEQUENCE</scope>
</reference>
<dbReference type="GO" id="GO:0008233">
    <property type="term" value="F:peptidase activity"/>
    <property type="evidence" value="ECO:0007669"/>
    <property type="project" value="UniProtKB-KW"/>
</dbReference>
<evidence type="ECO:0000256" key="3">
    <source>
        <dbReference type="ARBA" id="ARBA00022801"/>
    </source>
</evidence>
<comment type="caution">
    <text evidence="4">The sequence shown here is derived from an EMBL/GenBank/DDBJ whole genome shotgun (WGS) entry which is preliminary data.</text>
</comment>
<dbReference type="PANTHER" id="PTHR43270">
    <property type="entry name" value="BETA-ALA-HIS DIPEPTIDASE"/>
    <property type="match status" value="1"/>
</dbReference>
<dbReference type="EMBL" id="AUZZ01007773">
    <property type="protein sequence ID" value="EQD41140.1"/>
    <property type="molecule type" value="Genomic_DNA"/>
</dbReference>
<keyword evidence="2" id="KW-0479">Metal-binding</keyword>
<accession>T1AGW1</accession>